<keyword evidence="4" id="KW-1185">Reference proteome</keyword>
<dbReference type="PANTHER" id="PTHR35604:SF2">
    <property type="entry name" value="TRANSPOSASE INSH FOR INSERTION SEQUENCE ELEMENT IS5A-RELATED"/>
    <property type="match status" value="1"/>
</dbReference>
<dbReference type="PANTHER" id="PTHR35604">
    <property type="entry name" value="TRANSPOSASE INSH FOR INSERTION SEQUENCE ELEMENT IS5A-RELATED"/>
    <property type="match status" value="1"/>
</dbReference>
<feature type="region of interest" description="Disordered" evidence="1">
    <location>
        <begin position="21"/>
        <end position="40"/>
    </location>
</feature>
<dbReference type="eggNOG" id="COG3039">
    <property type="taxonomic scope" value="Bacteria"/>
</dbReference>
<dbReference type="HOGENOM" id="CLU_021293_7_1_4"/>
<dbReference type="AlphaFoldDB" id="A1K8T8"/>
<dbReference type="KEGG" id="azo:azo2626"/>
<dbReference type="Pfam" id="PF13751">
    <property type="entry name" value="DDE_Tnp_1_6"/>
    <property type="match status" value="1"/>
</dbReference>
<evidence type="ECO:0000259" key="2">
    <source>
        <dbReference type="Pfam" id="PF13751"/>
    </source>
</evidence>
<protein>
    <submittedName>
        <fullName evidence="3">Hypothetical truncated transposase</fullName>
    </submittedName>
</protein>
<feature type="domain" description="Transposase DDE" evidence="2">
    <location>
        <begin position="9"/>
        <end position="88"/>
    </location>
</feature>
<reference evidence="3 4" key="1">
    <citation type="journal article" date="2006" name="Nat. Biotechnol.">
        <title>Complete genome of the mutualistic, N2-fixing grass endophyte Azoarcus sp. strain BH72.</title>
        <authorList>
            <person name="Krause A."/>
            <person name="Ramakumar A."/>
            <person name="Bartels D."/>
            <person name="Battistoni F."/>
            <person name="Bekel T."/>
            <person name="Boch J."/>
            <person name="Boehm M."/>
            <person name="Friedrich F."/>
            <person name="Hurek T."/>
            <person name="Krause L."/>
            <person name="Linke B."/>
            <person name="McHardy A.C."/>
            <person name="Sarkar A."/>
            <person name="Schneiker S."/>
            <person name="Syed A.A."/>
            <person name="Thauer R."/>
            <person name="Vorhoelter F.-J."/>
            <person name="Weidner S."/>
            <person name="Puehler A."/>
            <person name="Reinhold-Hurek B."/>
            <person name="Kaiser O."/>
            <person name="Goesmann A."/>
        </authorList>
    </citation>
    <scope>NUCLEOTIDE SEQUENCE [LARGE SCALE GENOMIC DNA]</scope>
    <source>
        <strain evidence="3 4">BH72</strain>
    </source>
</reference>
<dbReference type="Proteomes" id="UP000002588">
    <property type="component" value="Chromosome"/>
</dbReference>
<evidence type="ECO:0000256" key="1">
    <source>
        <dbReference type="SAM" id="MobiDB-lite"/>
    </source>
</evidence>
<evidence type="ECO:0000313" key="3">
    <source>
        <dbReference type="EMBL" id="CAL95243.1"/>
    </source>
</evidence>
<organism evidence="3 4">
    <name type="scientific">Azoarcus sp. (strain BH72)</name>
    <dbReference type="NCBI Taxonomy" id="418699"/>
    <lineage>
        <taxon>Bacteria</taxon>
        <taxon>Pseudomonadati</taxon>
        <taxon>Pseudomonadota</taxon>
        <taxon>Betaproteobacteria</taxon>
        <taxon>Rhodocyclales</taxon>
        <taxon>Zoogloeaceae</taxon>
        <taxon>Azoarcus</taxon>
    </lineage>
</organism>
<name>A1K8T8_AZOSB</name>
<proteinExistence type="predicted"/>
<evidence type="ECO:0000313" key="4">
    <source>
        <dbReference type="Proteomes" id="UP000002588"/>
    </source>
</evidence>
<dbReference type="STRING" id="62928.azo2626"/>
<dbReference type="InterPro" id="IPR025668">
    <property type="entry name" value="Tnp_DDE_dom"/>
</dbReference>
<gene>
    <name evidence="3" type="ordered locus">azo2626</name>
</gene>
<dbReference type="EMBL" id="AM406670">
    <property type="protein sequence ID" value="CAL95243.1"/>
    <property type="molecule type" value="Genomic_DNA"/>
</dbReference>
<accession>A1K8T8</accession>
<sequence length="98" mass="11165">MKDFVTHLREHQIRPHIARIENRNTPGLDGRTTRTEGYRISQRKRKRVEEIFGWLKTVGGLRKTRFIGQAKTQMAAFISGAAYNLLRIAKLSDSGVAA</sequence>